<gene>
    <name evidence="2" type="ORF">BCR38DRAFT_183386</name>
</gene>
<evidence type="ECO:0000313" key="3">
    <source>
        <dbReference type="Proteomes" id="UP000193689"/>
    </source>
</evidence>
<evidence type="ECO:0000313" key="2">
    <source>
        <dbReference type="EMBL" id="ORY66583.1"/>
    </source>
</evidence>
<dbReference type="Proteomes" id="UP000193689">
    <property type="component" value="Unassembled WGS sequence"/>
</dbReference>
<reference evidence="2 3" key="1">
    <citation type="submission" date="2016-07" db="EMBL/GenBank/DDBJ databases">
        <title>Pervasive Adenine N6-methylation of Active Genes in Fungi.</title>
        <authorList>
            <consortium name="DOE Joint Genome Institute"/>
            <person name="Mondo S.J."/>
            <person name="Dannebaum R.O."/>
            <person name="Kuo R.C."/>
            <person name="Labutti K."/>
            <person name="Haridas S."/>
            <person name="Kuo A."/>
            <person name="Salamov A."/>
            <person name="Ahrendt S.R."/>
            <person name="Lipzen A."/>
            <person name="Sullivan W."/>
            <person name="Andreopoulos W.B."/>
            <person name="Clum A."/>
            <person name="Lindquist E."/>
            <person name="Daum C."/>
            <person name="Ramamoorthy G.K."/>
            <person name="Gryganskyi A."/>
            <person name="Culley D."/>
            <person name="Magnuson J.K."/>
            <person name="James T.Y."/>
            <person name="O'Malley M.A."/>
            <person name="Stajich J.E."/>
            <person name="Spatafora J.W."/>
            <person name="Visel A."/>
            <person name="Grigoriev I.V."/>
        </authorList>
    </citation>
    <scope>NUCLEOTIDE SEQUENCE [LARGE SCALE GENOMIC DNA]</scope>
    <source>
        <strain evidence="2 3">CBS 129021</strain>
    </source>
</reference>
<feature type="region of interest" description="Disordered" evidence="1">
    <location>
        <begin position="76"/>
        <end position="105"/>
    </location>
</feature>
<dbReference type="RefSeq" id="XP_040717547.1">
    <property type="nucleotide sequence ID" value="XM_040853954.1"/>
</dbReference>
<comment type="caution">
    <text evidence="2">The sequence shown here is derived from an EMBL/GenBank/DDBJ whole genome shotgun (WGS) entry which is preliminary data.</text>
</comment>
<proteinExistence type="predicted"/>
<accession>A0A1Y2E4U0</accession>
<keyword evidence="3" id="KW-1185">Reference proteome</keyword>
<dbReference type="EMBL" id="MCFJ01000005">
    <property type="protein sequence ID" value="ORY66583.1"/>
    <property type="molecule type" value="Genomic_DNA"/>
</dbReference>
<evidence type="ECO:0000256" key="1">
    <source>
        <dbReference type="SAM" id="MobiDB-lite"/>
    </source>
</evidence>
<feature type="non-terminal residue" evidence="2">
    <location>
        <position position="1"/>
    </location>
</feature>
<dbReference type="GeneID" id="63770166"/>
<feature type="compositionally biased region" description="Acidic residues" evidence="1">
    <location>
        <begin position="269"/>
        <end position="279"/>
    </location>
</feature>
<sequence>PIRIPIVYECITQSNREQCLRCVLIPRFSNHCSTYTMHINPPRHGLWGNHSLPTHHSLHNAFPFTRIFQQPRHKMTITGEKRKRQSNDSDSSSSRKQKKNKPKTLQQLAPKAGLHYDTLSKGHPLLSSQCVCDAINALRCAHSNHNRRFKLTRAQIDASLSELFAAGRRHIFAADMTPFVFWEKVGNSVGWSKNLETQVVVTLVFKLLKARKLYTERGGPWSLSEEKKNKGKVGSTIQAIGRFLDSVREHHGDNTLLMSFYENPSLALDTDDEGEESAEEMDRYQKTKTRGSSKNAGELKDGTTGRSLTGIASACQSARATGASQAVQESAEAVKMPRANDGLVLDGWNSIISAAGLPIRLRSDLAA</sequence>
<feature type="region of interest" description="Disordered" evidence="1">
    <location>
        <begin position="268"/>
        <end position="306"/>
    </location>
</feature>
<name>A0A1Y2E4U0_9PEZI</name>
<dbReference type="AlphaFoldDB" id="A0A1Y2E4U0"/>
<protein>
    <submittedName>
        <fullName evidence="2">Uncharacterized protein</fullName>
    </submittedName>
</protein>
<organism evidence="2 3">
    <name type="scientific">Pseudomassariella vexata</name>
    <dbReference type="NCBI Taxonomy" id="1141098"/>
    <lineage>
        <taxon>Eukaryota</taxon>
        <taxon>Fungi</taxon>
        <taxon>Dikarya</taxon>
        <taxon>Ascomycota</taxon>
        <taxon>Pezizomycotina</taxon>
        <taxon>Sordariomycetes</taxon>
        <taxon>Xylariomycetidae</taxon>
        <taxon>Amphisphaeriales</taxon>
        <taxon>Pseudomassariaceae</taxon>
        <taxon>Pseudomassariella</taxon>
    </lineage>
</organism>
<dbReference type="InParanoid" id="A0A1Y2E4U0"/>